<dbReference type="PANTHER" id="PTHR36306">
    <property type="entry name" value="ALPHA-AMYLASE-RELATED-RELATED"/>
    <property type="match status" value="1"/>
</dbReference>
<name>Q3A0B5_SYNC1</name>
<dbReference type="CDD" id="cd10796">
    <property type="entry name" value="GH57N_APU"/>
    <property type="match status" value="1"/>
</dbReference>
<dbReference type="SUPFAM" id="SSF88713">
    <property type="entry name" value="Glycoside hydrolase/deacetylase"/>
    <property type="match status" value="1"/>
</dbReference>
<evidence type="ECO:0000256" key="3">
    <source>
        <dbReference type="RuleBase" id="RU361196"/>
    </source>
</evidence>
<dbReference type="Proteomes" id="UP000002534">
    <property type="component" value="Chromosome"/>
</dbReference>
<keyword evidence="2 3" id="KW-0119">Carbohydrate metabolism</keyword>
<sequence>MNVALIWHMHQPDYRDPLQDEVLLPWAFLHAVKDYGDMLQTAVDLGIRVTFNLVPTLVEQLQGYARGALHDRWLDLASRDPQGFGDGERAFLVEAFFSVNAERHIQPYSRYRELLALRDQGGVLAWQNFSVQDLRDLQVWFLLAWAGHYLRQEPGVVTELLAKGRLFEERDKQRLMQRYQQVVAGVLDRFRHAEAEAGIELSVTPYAHPILPLLCDTSEALRACSEAVLPATPFRFPEDARRQVCLGLRCATDCFGSRSRGVWPAEGGLSEAAVRILAEEGALWAASDETLLDRSLPDGLKDRRQLYRPYHLEGLPLLFRDRELSDRIGFVYATWPASDAAADLLGRLRALAELVPGGLVTLILDGENCWERYEDNGYPFLRAFYQGLSDDPGLRAVTVGEALATQHAEPLKRLAPGSWINGDFDIWIGHPEENRAWEWLGEARRSLQEVDDDLQAAALPHLLRAEGSDWFWWFGEHHRTDQASSFDQLFRHHLQALYRAAKRPVPGYLSYPLRAPQRRSRVWQPSGAVHPVIDGRVTDYFEWQGAGSVELASGGAMHDASFGLLGFYYGYDQKYFYLRFDFRRPLADLTGPAGELLVQIQVPTKARWEARLFVNGDRTVLRCVDGSGGGYGPGGARTIAEMGLPLDLLQLAPGSALILSWQLLASGRELARWPADGPLSLTYVGLDPENRTWPL</sequence>
<dbReference type="InterPro" id="IPR011330">
    <property type="entry name" value="Glyco_hydro/deAcase_b/a-brl"/>
</dbReference>
<dbReference type="InterPro" id="IPR004300">
    <property type="entry name" value="Glyco_hydro_57_N"/>
</dbReference>
<dbReference type="GO" id="GO:0005975">
    <property type="term" value="P:carbohydrate metabolic process"/>
    <property type="evidence" value="ECO:0007669"/>
    <property type="project" value="InterPro"/>
</dbReference>
<keyword evidence="5" id="KW-0378">Hydrolase</keyword>
<dbReference type="Pfam" id="PF03065">
    <property type="entry name" value="Glyco_hydro_57"/>
    <property type="match status" value="1"/>
</dbReference>
<reference evidence="6" key="1">
    <citation type="submission" date="2005-10" db="EMBL/GenBank/DDBJ databases">
        <title>Complete sequence of Pelobacter carbinolicus DSM 2380.</title>
        <authorList>
            <person name="Copeland A."/>
            <person name="Lucas S."/>
            <person name="Lapidus A."/>
            <person name="Barry K."/>
            <person name="Detter J.C."/>
            <person name="Glavina T."/>
            <person name="Hammon N."/>
            <person name="Israni S."/>
            <person name="Pitluck S."/>
            <person name="Chertkov O."/>
            <person name="Schmutz J."/>
            <person name="Larimer F."/>
            <person name="Land M."/>
            <person name="Kyrpides N."/>
            <person name="Ivanova N."/>
            <person name="Richardson P."/>
        </authorList>
    </citation>
    <scope>NUCLEOTIDE SEQUENCE [LARGE SCALE GENOMIC DNA]</scope>
    <source>
        <strain evidence="6">DSM 2380 / NBRC 103641 / GraBd1</strain>
    </source>
</reference>
<dbReference type="GO" id="GO:0016787">
    <property type="term" value="F:hydrolase activity"/>
    <property type="evidence" value="ECO:0007669"/>
    <property type="project" value="UniProtKB-KW"/>
</dbReference>
<reference evidence="5 6" key="2">
    <citation type="journal article" date="2012" name="BMC Genomics">
        <title>The genome of Pelobacter carbinolicus reveals surprising metabolic capabilities and physiological features.</title>
        <authorList>
            <person name="Aklujkar M."/>
            <person name="Haveman S.A."/>
            <person name="Didonato R.Jr."/>
            <person name="Chertkov O."/>
            <person name="Han C.S."/>
            <person name="Land M.L."/>
            <person name="Brown P."/>
            <person name="Lovley D.R."/>
        </authorList>
    </citation>
    <scope>NUCLEOTIDE SEQUENCE [LARGE SCALE GENOMIC DNA]</scope>
    <source>
        <strain evidence="6">DSM 2380 / NBRC 103641 / GraBd1</strain>
    </source>
</reference>
<evidence type="ECO:0000313" key="6">
    <source>
        <dbReference type="Proteomes" id="UP000002534"/>
    </source>
</evidence>
<dbReference type="RefSeq" id="WP_011342745.1">
    <property type="nucleotide sequence ID" value="NC_007498.2"/>
</dbReference>
<dbReference type="Gene3D" id="3.20.110.10">
    <property type="entry name" value="Glycoside hydrolase 38, N terminal domain"/>
    <property type="match status" value="1"/>
</dbReference>
<keyword evidence="6" id="KW-1185">Reference proteome</keyword>
<dbReference type="KEGG" id="pca:Pcar_2957"/>
<dbReference type="EMBL" id="CP000142">
    <property type="protein sequence ID" value="ABA90192.2"/>
    <property type="molecule type" value="Genomic_DNA"/>
</dbReference>
<dbReference type="PANTHER" id="PTHR36306:SF1">
    <property type="entry name" value="ALPHA-AMYLASE-RELATED"/>
    <property type="match status" value="1"/>
</dbReference>
<dbReference type="InterPro" id="IPR027291">
    <property type="entry name" value="Glyco_hydro_38_N_sf"/>
</dbReference>
<evidence type="ECO:0000259" key="4">
    <source>
        <dbReference type="Pfam" id="PF03065"/>
    </source>
</evidence>
<dbReference type="eggNOG" id="COG1449">
    <property type="taxonomic scope" value="Bacteria"/>
</dbReference>
<dbReference type="HOGENOM" id="CLU_005603_1_0_7"/>
<dbReference type="AlphaFoldDB" id="Q3A0B5"/>
<protein>
    <submittedName>
        <fullName evidence="5">Glycoside hydrolase, family 57</fullName>
    </submittedName>
</protein>
<dbReference type="InterPro" id="IPR052046">
    <property type="entry name" value="GH57_Enzymes"/>
</dbReference>
<organism evidence="5 6">
    <name type="scientific">Syntrophotalea carbinolica (strain DSM 2380 / NBRC 103641 / GraBd1)</name>
    <name type="common">Pelobacter carbinolicus</name>
    <dbReference type="NCBI Taxonomy" id="338963"/>
    <lineage>
        <taxon>Bacteria</taxon>
        <taxon>Pseudomonadati</taxon>
        <taxon>Thermodesulfobacteriota</taxon>
        <taxon>Desulfuromonadia</taxon>
        <taxon>Desulfuromonadales</taxon>
        <taxon>Syntrophotaleaceae</taxon>
        <taxon>Syntrophotalea</taxon>
    </lineage>
</organism>
<comment type="similarity">
    <text evidence="1 3">Belongs to the glycosyl hydrolase 57 family.</text>
</comment>
<dbReference type="CAZy" id="GH57">
    <property type="family name" value="Glycoside Hydrolase Family 57"/>
</dbReference>
<proteinExistence type="inferred from homology"/>
<dbReference type="STRING" id="338963.Pcar_2957"/>
<evidence type="ECO:0000256" key="1">
    <source>
        <dbReference type="ARBA" id="ARBA00006821"/>
    </source>
</evidence>
<accession>Q3A0B5</accession>
<evidence type="ECO:0000313" key="5">
    <source>
        <dbReference type="EMBL" id="ABA90192.2"/>
    </source>
</evidence>
<gene>
    <name evidence="5" type="ordered locus">Pcar_2957</name>
</gene>
<feature type="domain" description="Glycoside hydrolase family 57 N-terminal" evidence="4">
    <location>
        <begin position="4"/>
        <end position="406"/>
    </location>
</feature>
<evidence type="ECO:0000256" key="2">
    <source>
        <dbReference type="ARBA" id="ARBA00023277"/>
    </source>
</evidence>